<dbReference type="EMBL" id="JBBMER010000001">
    <property type="protein sequence ID" value="MEQ2378513.1"/>
    <property type="molecule type" value="Genomic_DNA"/>
</dbReference>
<keyword evidence="1" id="KW-0472">Membrane</keyword>
<dbReference type="Pfam" id="PF07009">
    <property type="entry name" value="NusG_II"/>
    <property type="match status" value="1"/>
</dbReference>
<keyword evidence="3" id="KW-1185">Reference proteome</keyword>
<dbReference type="Proteomes" id="UP001442364">
    <property type="component" value="Unassembled WGS sequence"/>
</dbReference>
<feature type="transmembrane region" description="Helical" evidence="1">
    <location>
        <begin position="29"/>
        <end position="50"/>
    </location>
</feature>
<evidence type="ECO:0000313" key="2">
    <source>
        <dbReference type="EMBL" id="MEQ2378513.1"/>
    </source>
</evidence>
<evidence type="ECO:0000256" key="1">
    <source>
        <dbReference type="SAM" id="Phobius"/>
    </source>
</evidence>
<evidence type="ECO:0000313" key="3">
    <source>
        <dbReference type="Proteomes" id="UP001442364"/>
    </source>
</evidence>
<dbReference type="InterPro" id="IPR038690">
    <property type="entry name" value="NusG_2_sf"/>
</dbReference>
<sequence>MEWNNKYISNMESKDRYLDNNNHKYKKDIILIAAFVIIAVIAFVVINHFVKKDGAFVQIKVDGQVIKTISVNQNETLTIEGYQGGSNIVTIENGGVTMTDADCPDKLCVKTGRISKTGETIVCLPHRVVVEIIGAAADDSGVDSIVR</sequence>
<organism evidence="2 3">
    <name type="scientific">[Lactobacillus] rogosae</name>
    <dbReference type="NCBI Taxonomy" id="706562"/>
    <lineage>
        <taxon>Bacteria</taxon>
        <taxon>Bacillati</taxon>
        <taxon>Bacillota</taxon>
        <taxon>Clostridia</taxon>
        <taxon>Lachnospirales</taxon>
        <taxon>Lachnospiraceae</taxon>
        <taxon>Lachnospira</taxon>
    </lineage>
</organism>
<dbReference type="CDD" id="cd09911">
    <property type="entry name" value="Lin0431_like"/>
    <property type="match status" value="1"/>
</dbReference>
<accession>A0ABV1BSQ0</accession>
<proteinExistence type="predicted"/>
<name>A0ABV1BSQ0_9FIRM</name>
<dbReference type="RefSeq" id="WP_349172135.1">
    <property type="nucleotide sequence ID" value="NZ_JBBMEQ010000002.1"/>
</dbReference>
<gene>
    <name evidence="2" type="ORF">WMO14_01250</name>
</gene>
<protein>
    <submittedName>
        <fullName evidence="2">NusG domain II-containing protein</fullName>
    </submittedName>
</protein>
<keyword evidence="1" id="KW-0812">Transmembrane</keyword>
<keyword evidence="1" id="KW-1133">Transmembrane helix</keyword>
<comment type="caution">
    <text evidence="2">The sequence shown here is derived from an EMBL/GenBank/DDBJ whole genome shotgun (WGS) entry which is preliminary data.</text>
</comment>
<reference evidence="2 3" key="1">
    <citation type="submission" date="2024-03" db="EMBL/GenBank/DDBJ databases">
        <title>Human intestinal bacterial collection.</title>
        <authorList>
            <person name="Pauvert C."/>
            <person name="Hitch T.C.A."/>
            <person name="Clavel T."/>
        </authorList>
    </citation>
    <scope>NUCLEOTIDE SEQUENCE [LARGE SCALE GENOMIC DNA]</scope>
    <source>
        <strain evidence="2 3">CLA-AA-H255</strain>
    </source>
</reference>
<dbReference type="Gene3D" id="2.60.320.10">
    <property type="entry name" value="N-utilization substance G protein NusG, insert domain"/>
    <property type="match status" value="1"/>
</dbReference>